<dbReference type="PROSITE" id="PS50003">
    <property type="entry name" value="PH_DOMAIN"/>
    <property type="match status" value="1"/>
</dbReference>
<name>A0A5D3C890_CUCMM</name>
<evidence type="ECO:0000256" key="1">
    <source>
        <dbReference type="SAM" id="Coils"/>
    </source>
</evidence>
<evidence type="ECO:0000313" key="6">
    <source>
        <dbReference type="Proteomes" id="UP000321393"/>
    </source>
</evidence>
<evidence type="ECO:0000313" key="7">
    <source>
        <dbReference type="Proteomes" id="UP000321947"/>
    </source>
</evidence>
<dbReference type="InterPro" id="IPR001849">
    <property type="entry name" value="PH_domain"/>
</dbReference>
<dbReference type="EMBL" id="SSTD01013124">
    <property type="protein sequence ID" value="TYK07695.1"/>
    <property type="molecule type" value="Genomic_DNA"/>
</dbReference>
<comment type="caution">
    <text evidence="5">The sequence shown here is derived from an EMBL/GenBank/DDBJ whole genome shotgun (WGS) entry which is preliminary data.</text>
</comment>
<keyword evidence="1" id="KW-0175">Coiled coil</keyword>
<protein>
    <submittedName>
        <fullName evidence="5">Glial fibrillary acidic protein-like</fullName>
    </submittedName>
</protein>
<evidence type="ECO:0000313" key="4">
    <source>
        <dbReference type="EMBL" id="KAA0049964.1"/>
    </source>
</evidence>
<dbReference type="AlphaFoldDB" id="A0A5D3C890"/>
<evidence type="ECO:0000313" key="5">
    <source>
        <dbReference type="EMBL" id="TYK07695.1"/>
    </source>
</evidence>
<gene>
    <name evidence="5" type="ORF">E5676_scaffold105G001110</name>
    <name evidence="4" type="ORF">E6C27_scaffold13G001290</name>
</gene>
<dbReference type="EMBL" id="SSTE01011953">
    <property type="protein sequence ID" value="KAA0049964.1"/>
    <property type="molecule type" value="Genomic_DNA"/>
</dbReference>
<accession>A0A5D3C890</accession>
<feature type="domain" description="PH" evidence="3">
    <location>
        <begin position="1"/>
        <end position="68"/>
    </location>
</feature>
<reference evidence="6 7" key="1">
    <citation type="submission" date="2019-08" db="EMBL/GenBank/DDBJ databases">
        <title>Draft genome sequences of two oriental melons (Cucumis melo L. var makuwa).</title>
        <authorList>
            <person name="Kwon S.-Y."/>
        </authorList>
    </citation>
    <scope>NUCLEOTIDE SEQUENCE [LARGE SCALE GENOMIC DNA]</scope>
    <source>
        <strain evidence="7">cv. Chang Bougi</strain>
        <strain evidence="6">cv. SW 3</strain>
        <tissue evidence="5">Leaf</tissue>
    </source>
</reference>
<feature type="coiled-coil region" evidence="1">
    <location>
        <begin position="35"/>
        <end position="80"/>
    </location>
</feature>
<organism evidence="5 7">
    <name type="scientific">Cucumis melo var. makuwa</name>
    <name type="common">Oriental melon</name>
    <dbReference type="NCBI Taxonomy" id="1194695"/>
    <lineage>
        <taxon>Eukaryota</taxon>
        <taxon>Viridiplantae</taxon>
        <taxon>Streptophyta</taxon>
        <taxon>Embryophyta</taxon>
        <taxon>Tracheophyta</taxon>
        <taxon>Spermatophyta</taxon>
        <taxon>Magnoliopsida</taxon>
        <taxon>eudicotyledons</taxon>
        <taxon>Gunneridae</taxon>
        <taxon>Pentapetalae</taxon>
        <taxon>rosids</taxon>
        <taxon>fabids</taxon>
        <taxon>Cucurbitales</taxon>
        <taxon>Cucurbitaceae</taxon>
        <taxon>Benincaseae</taxon>
        <taxon>Cucumis</taxon>
    </lineage>
</organism>
<dbReference type="Proteomes" id="UP000321947">
    <property type="component" value="Unassembled WGS sequence"/>
</dbReference>
<evidence type="ECO:0000259" key="3">
    <source>
        <dbReference type="PROSITE" id="PS50003"/>
    </source>
</evidence>
<feature type="region of interest" description="Disordered" evidence="2">
    <location>
        <begin position="97"/>
        <end position="116"/>
    </location>
</feature>
<dbReference type="Proteomes" id="UP000321393">
    <property type="component" value="Unassembled WGS sequence"/>
</dbReference>
<proteinExistence type="predicted"/>
<sequence length="116" mass="13696">MWRAGRNMVEFPIALQSLDPNNVFIINHDDQEKDLKRLREMNHVLAIENEGLREEVKQWVQQATASQRQLEESKRHLKRQLELERVSKVAVDFQSALDEQAKSTQKSPQKSRLYKI</sequence>
<evidence type="ECO:0000256" key="2">
    <source>
        <dbReference type="SAM" id="MobiDB-lite"/>
    </source>
</evidence>